<dbReference type="InterPro" id="IPR011010">
    <property type="entry name" value="DNA_brk_join_enz"/>
</dbReference>
<dbReference type="SUPFAM" id="SSF56349">
    <property type="entry name" value="DNA breaking-rejoining enzymes"/>
    <property type="match status" value="1"/>
</dbReference>
<keyword evidence="3" id="KW-0233">DNA recombination</keyword>
<dbReference type="InterPro" id="IPR013762">
    <property type="entry name" value="Integrase-like_cat_sf"/>
</dbReference>
<evidence type="ECO:0000313" key="6">
    <source>
        <dbReference type="Proteomes" id="UP000094009"/>
    </source>
</evidence>
<dbReference type="GO" id="GO:0006310">
    <property type="term" value="P:DNA recombination"/>
    <property type="evidence" value="ECO:0007669"/>
    <property type="project" value="UniProtKB-KW"/>
</dbReference>
<dbReference type="AlphaFoldDB" id="A0A853KWJ3"/>
<dbReference type="Proteomes" id="UP000094009">
    <property type="component" value="Unassembled WGS sequence"/>
</dbReference>
<dbReference type="CDD" id="cd00796">
    <property type="entry name" value="INT_Rci_Hp1_C"/>
    <property type="match status" value="1"/>
</dbReference>
<evidence type="ECO:0000256" key="3">
    <source>
        <dbReference type="ARBA" id="ARBA00023172"/>
    </source>
</evidence>
<dbReference type="GO" id="GO:0003677">
    <property type="term" value="F:DNA binding"/>
    <property type="evidence" value="ECO:0007669"/>
    <property type="project" value="UniProtKB-KW"/>
</dbReference>
<gene>
    <name evidence="5" type="ORF">TH4_18440</name>
</gene>
<sequence length="326" mass="37267">MATIRKLANGKWQAQVARQGVRRSKTFDRKVDAKDWATIEERNIIEGRGVEASERSFADILKRYAREVSPSKRGGRWEMIRIEKFCRDPIANTLLDDLTPEEMGRWRDKRLREVKPGTVIRELNLMSAALTTARREWKWIKENPISDIRKPGGTQGRDRLISEQEIEIITSLAGEDYTKIPGRVGLAFLFAIETAMRAGEICGLHQGDINTKTRVATLRETKNGTSRKVPLSSRAMEILEALNSLPPTNGPIFRLTSRQLDSNYRIIRNKSGIQDLVFHDTRHEAITRLAKKLDVLSLARMVGHNDIKQLMTYYNETAEDLAKRLD</sequence>
<dbReference type="GO" id="GO:0015074">
    <property type="term" value="P:DNA integration"/>
    <property type="evidence" value="ECO:0007669"/>
    <property type="project" value="UniProtKB-KW"/>
</dbReference>
<evidence type="ECO:0000256" key="1">
    <source>
        <dbReference type="ARBA" id="ARBA00022908"/>
    </source>
</evidence>
<proteinExistence type="predicted"/>
<name>A0A853KWJ3_9PROT</name>
<protein>
    <submittedName>
        <fullName evidence="5">Integrase</fullName>
    </submittedName>
</protein>
<organism evidence="5 6">
    <name type="scientific">Thalassospira tepidiphila MCCC 1A03514</name>
    <dbReference type="NCBI Taxonomy" id="1177930"/>
    <lineage>
        <taxon>Bacteria</taxon>
        <taxon>Pseudomonadati</taxon>
        <taxon>Pseudomonadota</taxon>
        <taxon>Alphaproteobacteria</taxon>
        <taxon>Rhodospirillales</taxon>
        <taxon>Thalassospiraceae</taxon>
        <taxon>Thalassospira</taxon>
    </lineage>
</organism>
<evidence type="ECO:0000313" key="5">
    <source>
        <dbReference type="EMBL" id="OAZ08038.1"/>
    </source>
</evidence>
<dbReference type="EMBL" id="JPVZ01000011">
    <property type="protein sequence ID" value="OAZ08038.1"/>
    <property type="molecule type" value="Genomic_DNA"/>
</dbReference>
<dbReference type="RefSeq" id="WP_064782199.1">
    <property type="nucleotide sequence ID" value="NZ_JPVZ01000011.1"/>
</dbReference>
<feature type="domain" description="Tyr recombinase" evidence="4">
    <location>
        <begin position="156"/>
        <end position="326"/>
    </location>
</feature>
<keyword evidence="2" id="KW-0238">DNA-binding</keyword>
<dbReference type="PANTHER" id="PTHR30349">
    <property type="entry name" value="PHAGE INTEGRASE-RELATED"/>
    <property type="match status" value="1"/>
</dbReference>
<dbReference type="PROSITE" id="PS51898">
    <property type="entry name" value="TYR_RECOMBINASE"/>
    <property type="match status" value="1"/>
</dbReference>
<accession>A0A853KWJ3</accession>
<dbReference type="InterPro" id="IPR050090">
    <property type="entry name" value="Tyrosine_recombinase_XerCD"/>
</dbReference>
<keyword evidence="1" id="KW-0229">DNA integration</keyword>
<dbReference type="Pfam" id="PF00589">
    <property type="entry name" value="Phage_integrase"/>
    <property type="match status" value="1"/>
</dbReference>
<dbReference type="InterPro" id="IPR002104">
    <property type="entry name" value="Integrase_catalytic"/>
</dbReference>
<evidence type="ECO:0000259" key="4">
    <source>
        <dbReference type="PROSITE" id="PS51898"/>
    </source>
</evidence>
<comment type="caution">
    <text evidence="5">The sequence shown here is derived from an EMBL/GenBank/DDBJ whole genome shotgun (WGS) entry which is preliminary data.</text>
</comment>
<dbReference type="InterPro" id="IPR010998">
    <property type="entry name" value="Integrase_recombinase_N"/>
</dbReference>
<dbReference type="PANTHER" id="PTHR30349:SF94">
    <property type="entry name" value="INTEGRASE_RECOMBINASE HI_1414-RELATED"/>
    <property type="match status" value="1"/>
</dbReference>
<dbReference type="Gene3D" id="1.10.150.130">
    <property type="match status" value="1"/>
</dbReference>
<dbReference type="Gene3D" id="1.10.443.10">
    <property type="entry name" value="Intergrase catalytic core"/>
    <property type="match status" value="1"/>
</dbReference>
<evidence type="ECO:0000256" key="2">
    <source>
        <dbReference type="ARBA" id="ARBA00023125"/>
    </source>
</evidence>
<reference evidence="5 6" key="1">
    <citation type="submission" date="2014-07" db="EMBL/GenBank/DDBJ databases">
        <title>Draft genome sequence of Thalassospira tepidiphila 1-1B.</title>
        <authorList>
            <person name="Lai Q."/>
            <person name="Shao Z."/>
        </authorList>
    </citation>
    <scope>NUCLEOTIDE SEQUENCE [LARGE SCALE GENOMIC DNA]</scope>
    <source>
        <strain evidence="5 6">MCCC 1A03514</strain>
    </source>
</reference>